<gene>
    <name evidence="2" type="ORF">H9856_00485</name>
</gene>
<dbReference type="GO" id="GO:0003677">
    <property type="term" value="F:DNA binding"/>
    <property type="evidence" value="ECO:0007669"/>
    <property type="project" value="InterPro"/>
</dbReference>
<dbReference type="CDD" id="cd01105">
    <property type="entry name" value="HTH_GlnR-like"/>
    <property type="match status" value="1"/>
</dbReference>
<dbReference type="SUPFAM" id="SSF46955">
    <property type="entry name" value="Putative DNA-binding domain"/>
    <property type="match status" value="1"/>
</dbReference>
<organism evidence="2 3">
    <name type="scientific">Candidatus Limosilactobacillus merdigallinarum</name>
    <dbReference type="NCBI Taxonomy" id="2838652"/>
    <lineage>
        <taxon>Bacteria</taxon>
        <taxon>Bacillati</taxon>
        <taxon>Bacillota</taxon>
        <taxon>Bacilli</taxon>
        <taxon>Lactobacillales</taxon>
        <taxon>Lactobacillaceae</taxon>
        <taxon>Limosilactobacillus</taxon>
    </lineage>
</organism>
<evidence type="ECO:0000259" key="1">
    <source>
        <dbReference type="Pfam" id="PF13411"/>
    </source>
</evidence>
<dbReference type="EMBL" id="DXFH01000001">
    <property type="protein sequence ID" value="HIX34888.1"/>
    <property type="molecule type" value="Genomic_DNA"/>
</dbReference>
<dbReference type="AlphaFoldDB" id="A0A9D1VH89"/>
<dbReference type="Proteomes" id="UP000824231">
    <property type="component" value="Unassembled WGS sequence"/>
</dbReference>
<protein>
    <submittedName>
        <fullName evidence="2">MerR family transcriptional regulator</fullName>
    </submittedName>
</protein>
<accession>A0A9D1VH89</accession>
<dbReference type="Gene3D" id="1.10.1660.10">
    <property type="match status" value="1"/>
</dbReference>
<dbReference type="InterPro" id="IPR009061">
    <property type="entry name" value="DNA-bd_dom_put_sf"/>
</dbReference>
<dbReference type="GO" id="GO:0006355">
    <property type="term" value="P:regulation of DNA-templated transcription"/>
    <property type="evidence" value="ECO:0007669"/>
    <property type="project" value="InterPro"/>
</dbReference>
<evidence type="ECO:0000313" key="2">
    <source>
        <dbReference type="EMBL" id="HIX34888.1"/>
    </source>
</evidence>
<dbReference type="Pfam" id="PF13411">
    <property type="entry name" value="MerR_1"/>
    <property type="match status" value="1"/>
</dbReference>
<reference evidence="2" key="1">
    <citation type="journal article" date="2021" name="PeerJ">
        <title>Extensive microbial diversity within the chicken gut microbiome revealed by metagenomics and culture.</title>
        <authorList>
            <person name="Gilroy R."/>
            <person name="Ravi A."/>
            <person name="Getino M."/>
            <person name="Pursley I."/>
            <person name="Horton D.L."/>
            <person name="Alikhan N.F."/>
            <person name="Baker D."/>
            <person name="Gharbi K."/>
            <person name="Hall N."/>
            <person name="Watson M."/>
            <person name="Adriaenssens E.M."/>
            <person name="Foster-Nyarko E."/>
            <person name="Jarju S."/>
            <person name="Secka A."/>
            <person name="Antonio M."/>
            <person name="Oren A."/>
            <person name="Chaudhuri R.R."/>
            <person name="La Ragione R."/>
            <person name="Hildebrand F."/>
            <person name="Pallen M.J."/>
        </authorList>
    </citation>
    <scope>NUCLEOTIDE SEQUENCE</scope>
    <source>
        <strain evidence="2">ChiSxjej3B15-572</strain>
    </source>
</reference>
<dbReference type="InterPro" id="IPR000551">
    <property type="entry name" value="MerR-type_HTH_dom"/>
</dbReference>
<evidence type="ECO:0000313" key="3">
    <source>
        <dbReference type="Proteomes" id="UP000824231"/>
    </source>
</evidence>
<name>A0A9D1VH89_9LACO</name>
<sequence length="146" mass="16891">MENLAKEVREAFAKMDIKISLKELSSTTSVSPSQIRYWEKKGYIKSIQQQKNQSHTYTIHTLMIVLGIKHFLNEGYTLSAAYEKQHEQRGLFQALRSLYQRVEKVDKKNNGEIVIDLGPLDDHPNQRVIANISPEYKVSLTLKEEN</sequence>
<feature type="domain" description="HTH merR-type" evidence="1">
    <location>
        <begin position="20"/>
        <end position="83"/>
    </location>
</feature>
<proteinExistence type="predicted"/>
<reference evidence="2" key="2">
    <citation type="submission" date="2021-04" db="EMBL/GenBank/DDBJ databases">
        <authorList>
            <person name="Gilroy R."/>
        </authorList>
    </citation>
    <scope>NUCLEOTIDE SEQUENCE</scope>
    <source>
        <strain evidence="2">ChiSxjej3B15-572</strain>
    </source>
</reference>
<comment type="caution">
    <text evidence="2">The sequence shown here is derived from an EMBL/GenBank/DDBJ whole genome shotgun (WGS) entry which is preliminary data.</text>
</comment>